<dbReference type="CDD" id="cd00338">
    <property type="entry name" value="Ser_Recombinase"/>
    <property type="match status" value="1"/>
</dbReference>
<evidence type="ECO:0000313" key="3">
    <source>
        <dbReference type="EMBL" id="MFC4624985.1"/>
    </source>
</evidence>
<dbReference type="InterPro" id="IPR006119">
    <property type="entry name" value="Resolv_N"/>
</dbReference>
<keyword evidence="4" id="KW-1185">Reference proteome</keyword>
<dbReference type="PANTHER" id="PTHR30461">
    <property type="entry name" value="DNA-INVERTASE FROM LAMBDOID PROPHAGE"/>
    <property type="match status" value="1"/>
</dbReference>
<protein>
    <submittedName>
        <fullName evidence="3">Recombinase family protein</fullName>
    </submittedName>
</protein>
<dbReference type="InterPro" id="IPR038109">
    <property type="entry name" value="DNA_bind_recomb_sf"/>
</dbReference>
<proteinExistence type="predicted"/>
<dbReference type="Gene3D" id="3.40.50.1390">
    <property type="entry name" value="Resolvase, N-terminal catalytic domain"/>
    <property type="match status" value="1"/>
</dbReference>
<reference evidence="4" key="1">
    <citation type="journal article" date="2019" name="Int. J. Syst. Evol. Microbiol.">
        <title>The Global Catalogue of Microorganisms (GCM) 10K type strain sequencing project: providing services to taxonomists for standard genome sequencing and annotation.</title>
        <authorList>
            <consortium name="The Broad Institute Genomics Platform"/>
            <consortium name="The Broad Institute Genome Sequencing Center for Infectious Disease"/>
            <person name="Wu L."/>
            <person name="Ma J."/>
        </authorList>
    </citation>
    <scope>NUCLEOTIDE SEQUENCE [LARGE SCALE GENOMIC DNA]</scope>
    <source>
        <strain evidence="4">CGMCC 1.15731</strain>
    </source>
</reference>
<dbReference type="Proteomes" id="UP001596042">
    <property type="component" value="Unassembled WGS sequence"/>
</dbReference>
<dbReference type="RefSeq" id="WP_374833765.1">
    <property type="nucleotide sequence ID" value="NZ_JBHEEZ010000031.1"/>
</dbReference>
<evidence type="ECO:0000313" key="4">
    <source>
        <dbReference type="Proteomes" id="UP001596042"/>
    </source>
</evidence>
<dbReference type="Pfam" id="PF07508">
    <property type="entry name" value="Recombinase"/>
    <property type="match status" value="1"/>
</dbReference>
<evidence type="ECO:0000259" key="1">
    <source>
        <dbReference type="PROSITE" id="PS51736"/>
    </source>
</evidence>
<dbReference type="InterPro" id="IPR025827">
    <property type="entry name" value="Zn_ribbon_recom_dom"/>
</dbReference>
<dbReference type="SUPFAM" id="SSF53041">
    <property type="entry name" value="Resolvase-like"/>
    <property type="match status" value="1"/>
</dbReference>
<evidence type="ECO:0000259" key="2">
    <source>
        <dbReference type="PROSITE" id="PS51737"/>
    </source>
</evidence>
<dbReference type="InterPro" id="IPR011109">
    <property type="entry name" value="DNA_bind_recombinase_dom"/>
</dbReference>
<feature type="domain" description="Recombinase" evidence="2">
    <location>
        <begin position="151"/>
        <end position="294"/>
    </location>
</feature>
<dbReference type="SMART" id="SM00857">
    <property type="entry name" value="Resolvase"/>
    <property type="match status" value="1"/>
</dbReference>
<dbReference type="Pfam" id="PF13408">
    <property type="entry name" value="Zn_ribbon_recom"/>
    <property type="match status" value="1"/>
</dbReference>
<organism evidence="3 4">
    <name type="scientific">Daeguia caeni</name>
    <dbReference type="NCBI Taxonomy" id="439612"/>
    <lineage>
        <taxon>Bacteria</taxon>
        <taxon>Pseudomonadati</taxon>
        <taxon>Pseudomonadota</taxon>
        <taxon>Alphaproteobacteria</taxon>
        <taxon>Hyphomicrobiales</taxon>
        <taxon>Brucellaceae</taxon>
        <taxon>Daeguia</taxon>
    </lineage>
</organism>
<name>A0ABV9H7C0_9HYPH</name>
<dbReference type="PANTHER" id="PTHR30461:SF23">
    <property type="entry name" value="DNA RECOMBINASE-RELATED"/>
    <property type="match status" value="1"/>
</dbReference>
<dbReference type="EMBL" id="JBHSEL010000050">
    <property type="protein sequence ID" value="MFC4624985.1"/>
    <property type="molecule type" value="Genomic_DNA"/>
</dbReference>
<feature type="domain" description="Resolvase/invertase-type recombinase catalytic" evidence="1">
    <location>
        <begin position="3"/>
        <end position="152"/>
    </location>
</feature>
<accession>A0ABV9H7C0</accession>
<dbReference type="PROSITE" id="PS51736">
    <property type="entry name" value="RECOMBINASES_3"/>
    <property type="match status" value="1"/>
</dbReference>
<dbReference type="Gene3D" id="3.90.1750.20">
    <property type="entry name" value="Putative Large Serine Recombinase, Chain B, Domain 2"/>
    <property type="match status" value="1"/>
</dbReference>
<comment type="caution">
    <text evidence="3">The sequence shown here is derived from an EMBL/GenBank/DDBJ whole genome shotgun (WGS) entry which is preliminary data.</text>
</comment>
<dbReference type="InterPro" id="IPR036162">
    <property type="entry name" value="Resolvase-like_N_sf"/>
</dbReference>
<gene>
    <name evidence="3" type="ORF">ACFO1V_07070</name>
</gene>
<dbReference type="PROSITE" id="PS51737">
    <property type="entry name" value="RECOMBINASE_DNA_BIND"/>
    <property type="match status" value="1"/>
</dbReference>
<dbReference type="Pfam" id="PF00239">
    <property type="entry name" value="Resolvase"/>
    <property type="match status" value="1"/>
</dbReference>
<sequence>MTRVALYARYSSDNQREASIEDQFRICREQAKREKWKVVGTYKDAGISGASMILRPGIQMLLQDAQAGKFDVVLAEALDRISRDQADVATLFKHLKFAGVPVVTLAEGEISELHVGLKGTMNALFLKDLAAKTHRGIRGRVEEGKSGGGLCYGYRVVKQLDARGDPIRGDRQIDAAEANVVRRIFREFAAGIGPRSIARRLNEEGVPGPEGRLWSDTTIRGHVKRGTGIINNELYIGRLIWNRLRYVKDPSTGKRVSRLNPVAEWIVREVPELRIVDDQLWQAVRTRQGEIAEKFANVTEAVRAHHKKNRLNGARRPKSLLSGLVFCGCCGGPYSLRGADRFACSNHISKGACTNSRTIPRTELEARVLTGLKERMMSPEMVGEAMRAYAEEANRLNRERRSNSEAWKAELGKVARQIEQIVEAIADGMYHPSMKEKMDALEARRAELTTLLAEAPEDTPDILPSAAAIYARKVARLTAALNRSEERQQAADALRMLIEKIVLTPGPERGELYATLHGDLVTILEWTERQAVGNAAKTTKPAAGATGLSVSVVAGAGFEPAAFRL</sequence>
<dbReference type="InterPro" id="IPR050639">
    <property type="entry name" value="SSR_resolvase"/>
</dbReference>